<reference evidence="1" key="1">
    <citation type="submission" date="2022-09" db="EMBL/GenBank/DDBJ databases">
        <title>Complete genome sequence of Rossellomorea vietnamensis strain RL-WG62, a newly isolated PGPR with the potential for plant salinity stress alleviation.</title>
        <authorList>
            <person name="Ren L."/>
            <person name="Wang G."/>
            <person name="Hu H."/>
        </authorList>
    </citation>
    <scope>NUCLEOTIDE SEQUENCE</scope>
    <source>
        <strain evidence="1">RL-WG62</strain>
    </source>
</reference>
<name>A0ACD4CDG4_9BACI</name>
<keyword evidence="2" id="KW-1185">Reference proteome</keyword>
<evidence type="ECO:0000313" key="1">
    <source>
        <dbReference type="EMBL" id="UXH46449.1"/>
    </source>
</evidence>
<dbReference type="Proteomes" id="UP001064027">
    <property type="component" value="Chromosome"/>
</dbReference>
<evidence type="ECO:0000313" key="2">
    <source>
        <dbReference type="Proteomes" id="UP001064027"/>
    </source>
</evidence>
<sequence>MKTIKTNYSVSNRVLLATFDKNWDRSLSDGVVLYTAKSNDSEVELTLQGIDAQTLIFQEGQRILVIGGTFHFPPHEYYRNPLEC</sequence>
<accession>A0ACD4CDG4</accession>
<proteinExistence type="predicted"/>
<organism evidence="1 2">
    <name type="scientific">Rossellomorea vietnamensis</name>
    <dbReference type="NCBI Taxonomy" id="218284"/>
    <lineage>
        <taxon>Bacteria</taxon>
        <taxon>Bacillati</taxon>
        <taxon>Bacillota</taxon>
        <taxon>Bacilli</taxon>
        <taxon>Bacillales</taxon>
        <taxon>Bacillaceae</taxon>
        <taxon>Rossellomorea</taxon>
    </lineage>
</organism>
<dbReference type="EMBL" id="CP104558">
    <property type="protein sequence ID" value="UXH46449.1"/>
    <property type="molecule type" value="Genomic_DNA"/>
</dbReference>
<gene>
    <name evidence="1" type="ORF">N5C46_10520</name>
</gene>
<protein>
    <submittedName>
        <fullName evidence="1">Uncharacterized protein</fullName>
    </submittedName>
</protein>